<dbReference type="EMBL" id="KZ820173">
    <property type="protein sequence ID" value="PWN48592.1"/>
    <property type="molecule type" value="Genomic_DNA"/>
</dbReference>
<organism evidence="1 2">
    <name type="scientific">Violaceomyces palustris</name>
    <dbReference type="NCBI Taxonomy" id="1673888"/>
    <lineage>
        <taxon>Eukaryota</taxon>
        <taxon>Fungi</taxon>
        <taxon>Dikarya</taxon>
        <taxon>Basidiomycota</taxon>
        <taxon>Ustilaginomycotina</taxon>
        <taxon>Ustilaginomycetes</taxon>
        <taxon>Violaceomycetales</taxon>
        <taxon>Violaceomycetaceae</taxon>
        <taxon>Violaceomyces</taxon>
    </lineage>
</organism>
<accession>A0ACD0NS19</accession>
<dbReference type="Proteomes" id="UP000245626">
    <property type="component" value="Unassembled WGS sequence"/>
</dbReference>
<reference evidence="1 2" key="1">
    <citation type="journal article" date="2018" name="Mol. Biol. Evol.">
        <title>Broad Genomic Sampling Reveals a Smut Pathogenic Ancestry of the Fungal Clade Ustilaginomycotina.</title>
        <authorList>
            <person name="Kijpornyongpan T."/>
            <person name="Mondo S.J."/>
            <person name="Barry K."/>
            <person name="Sandor L."/>
            <person name="Lee J."/>
            <person name="Lipzen A."/>
            <person name="Pangilinan J."/>
            <person name="LaButti K."/>
            <person name="Hainaut M."/>
            <person name="Henrissat B."/>
            <person name="Grigoriev I.V."/>
            <person name="Spatafora J.W."/>
            <person name="Aime M.C."/>
        </authorList>
    </citation>
    <scope>NUCLEOTIDE SEQUENCE [LARGE SCALE GENOMIC DNA]</scope>
    <source>
        <strain evidence="1 2">SA 807</strain>
    </source>
</reference>
<evidence type="ECO:0000313" key="2">
    <source>
        <dbReference type="Proteomes" id="UP000245626"/>
    </source>
</evidence>
<gene>
    <name evidence="1" type="ORF">IE53DRAFT_389183</name>
</gene>
<name>A0ACD0NS19_9BASI</name>
<protein>
    <submittedName>
        <fullName evidence="1">Uncharacterized protein</fullName>
    </submittedName>
</protein>
<keyword evidence="2" id="KW-1185">Reference proteome</keyword>
<proteinExistence type="predicted"/>
<evidence type="ECO:0000313" key="1">
    <source>
        <dbReference type="EMBL" id="PWN48592.1"/>
    </source>
</evidence>
<sequence length="431" mass="46783">MVADPSSSSQTVSSKQSDQFQKLVRNLGKDFESLHQTLEEKLAFKQGGGGRPEEDGNTYPKGISLLTLKNETLLDYLHHLVLLSSHRLLGNSLVDAMGSQLVKGLVRLRLVLEKIKPLESRLRYQVDKLLRAADDSDREIRLGRVAVVGDDEDGEEEQEEDGEDVDLLAFRPNVKAFVKDSAGGSNKKYGASRKGRDQVDGDEDQQGDSDEGRSGGGRSGIYRPPKLAPVAYDPDSKSAKRRGGGREDEANAFKGASRNSALLSDLTAGMSSNPYEISSGGVGVGGSINSSSSARAKALKRMQEYEEENFTRLIMSKKDAKRRRRDEEDVALGGSGLSSGRDGKRRIGGGMEEEFGDLLRGSSGFGERGGKSSSSRSKRNEDAYESLRSSKRSRSLARARESGGGTDLSSSASAKRKSKFKQAVKDHQRGR</sequence>